<sequence>MDDRSQQGGFNFCPRLKVANGGSKGIMKKASKEYKKYQENMRHPNLCNRNRNVSDQRANVAKLPKTNPPKNSDVGPSKASVAKGSKSEYSLSSKLSRQPITLSSKPCSVRNVLPSEEMETTAPSESKDAPNATSRCSDQSNHVKPKDRSSDNLESSHPPRLKAMPSLVRKAKDVDMSNLNNDAFGTRSKGQSNLYRGEDINVHKDDTKISKLVKSREVSRISNIPAVSISGLWIANKDDSNKEKERPHEVITKEKEMIDAMFNNHAKKRDATKTNEASRSSSLVVGKKVVQGLESNCGDNSSHLFRKNHSRRQKNNASFMEGSSCARVSSNPGLPNEFIETNLKLPNRVQLVGGSGKTNDGKFRKKQLVLEEKADTNCTQDQTCRLRKKRRFIDENEDKENSGGDRRSMVVEHDQGVHQENLTSMTMVKEGRSTKADEVDGGCQNPVDVENDCEGAEQLGIHTPKKKQRRYKETNKYEDDMCDQHRVHVEDGTNDLAQDAISLHCVERQSNCCSKPIDKPKWSSNILFKIDGNKKKKYISLAGHLSTKSCEKVWKLSFPKVVQVTKVPRLAAWPKMWKASKPTGDSIGLYFFPHELRHNEELDQLIKEVMDEDLALRAIIDEAEMLIFPSVLLPERHQTFQAKHYLWAAFKAKQDKCTVTVEQEEDKEKLSSQLDEVQSEESDQEMVLMNGAKPLENLQFPAKSIREVETCCVQGSTNMHFERESPEESRPRDSSHQAVCTSASTAVANAATGPSEATSSATNTAPCPANHVPTNPSMEALPGSSSVFSIVVRQTPDLDRKVQQFIQEMKRGGELIAVTQGDTIGAGQWPSNITTTMQ</sequence>
<protein>
    <recommendedName>
        <fullName evidence="7">AIPP2-like SPOC-like domain-containing protein</fullName>
    </recommendedName>
</protein>
<organism evidence="8 9">
    <name type="scientific">Urochloa decumbens</name>
    <dbReference type="NCBI Taxonomy" id="240449"/>
    <lineage>
        <taxon>Eukaryota</taxon>
        <taxon>Viridiplantae</taxon>
        <taxon>Streptophyta</taxon>
        <taxon>Embryophyta</taxon>
        <taxon>Tracheophyta</taxon>
        <taxon>Spermatophyta</taxon>
        <taxon>Magnoliopsida</taxon>
        <taxon>Liliopsida</taxon>
        <taxon>Poales</taxon>
        <taxon>Poaceae</taxon>
        <taxon>PACMAD clade</taxon>
        <taxon>Panicoideae</taxon>
        <taxon>Panicodae</taxon>
        <taxon>Paniceae</taxon>
        <taxon>Melinidinae</taxon>
        <taxon>Urochloa</taxon>
    </lineage>
</organism>
<keyword evidence="3" id="KW-0862">Zinc</keyword>
<accession>A0ABC8VUC4</accession>
<dbReference type="Pfam" id="PF23121">
    <property type="entry name" value="SPOC_AIPP2"/>
    <property type="match status" value="1"/>
</dbReference>
<keyword evidence="2" id="KW-0863">Zinc-finger</keyword>
<evidence type="ECO:0000256" key="2">
    <source>
        <dbReference type="ARBA" id="ARBA00022771"/>
    </source>
</evidence>
<dbReference type="PANTHER" id="PTHR33304:SF49">
    <property type="entry name" value="OS12G0161500 PROTEIN"/>
    <property type="match status" value="1"/>
</dbReference>
<reference evidence="8" key="1">
    <citation type="submission" date="2024-10" db="EMBL/GenBank/DDBJ databases">
        <authorList>
            <person name="Ryan C."/>
        </authorList>
    </citation>
    <scope>NUCLEOTIDE SEQUENCE [LARGE SCALE GENOMIC DNA]</scope>
</reference>
<keyword evidence="5" id="KW-0804">Transcription</keyword>
<feature type="region of interest" description="Disordered" evidence="6">
    <location>
        <begin position="61"/>
        <end position="167"/>
    </location>
</feature>
<feature type="compositionally biased region" description="Low complexity" evidence="6">
    <location>
        <begin position="738"/>
        <end position="752"/>
    </location>
</feature>
<dbReference type="Proteomes" id="UP001497457">
    <property type="component" value="Chromosome 10rd"/>
</dbReference>
<dbReference type="GO" id="GO:0008270">
    <property type="term" value="F:zinc ion binding"/>
    <property type="evidence" value="ECO:0007669"/>
    <property type="project" value="UniProtKB-KW"/>
</dbReference>
<evidence type="ECO:0000313" key="8">
    <source>
        <dbReference type="EMBL" id="CAL4896799.1"/>
    </source>
</evidence>
<feature type="compositionally biased region" description="Low complexity" evidence="6">
    <location>
        <begin position="87"/>
        <end position="96"/>
    </location>
</feature>
<name>A0ABC8VUC4_9POAL</name>
<evidence type="ECO:0000256" key="1">
    <source>
        <dbReference type="ARBA" id="ARBA00022723"/>
    </source>
</evidence>
<keyword evidence="9" id="KW-1185">Reference proteome</keyword>
<dbReference type="PANTHER" id="PTHR33304">
    <property type="match status" value="1"/>
</dbReference>
<dbReference type="InterPro" id="IPR056280">
    <property type="entry name" value="AIPP2-like_SPOC"/>
</dbReference>
<feature type="compositionally biased region" description="Polar residues" evidence="6">
    <location>
        <begin position="131"/>
        <end position="142"/>
    </location>
</feature>
<feature type="compositionally biased region" description="Polar residues" evidence="6">
    <location>
        <begin position="755"/>
        <end position="765"/>
    </location>
</feature>
<evidence type="ECO:0000259" key="7">
    <source>
        <dbReference type="Pfam" id="PF23121"/>
    </source>
</evidence>
<dbReference type="InterPro" id="IPR049914">
    <property type="entry name" value="PHD1-3/5-6"/>
</dbReference>
<feature type="region of interest" description="Disordered" evidence="6">
    <location>
        <begin position="720"/>
        <end position="776"/>
    </location>
</feature>
<proteinExistence type="predicted"/>
<dbReference type="AlphaFoldDB" id="A0ABC8VUC4"/>
<feature type="domain" description="AIPP2-like SPOC-like" evidence="7">
    <location>
        <begin position="528"/>
        <end position="650"/>
    </location>
</feature>
<evidence type="ECO:0000256" key="6">
    <source>
        <dbReference type="SAM" id="MobiDB-lite"/>
    </source>
</evidence>
<keyword evidence="4" id="KW-0805">Transcription regulation</keyword>
<feature type="compositionally biased region" description="Basic and acidic residues" evidence="6">
    <location>
        <begin position="720"/>
        <end position="735"/>
    </location>
</feature>
<dbReference type="EMBL" id="OZ075120">
    <property type="protein sequence ID" value="CAL4896799.1"/>
    <property type="molecule type" value="Genomic_DNA"/>
</dbReference>
<evidence type="ECO:0000256" key="5">
    <source>
        <dbReference type="ARBA" id="ARBA00023163"/>
    </source>
</evidence>
<evidence type="ECO:0000256" key="4">
    <source>
        <dbReference type="ARBA" id="ARBA00023015"/>
    </source>
</evidence>
<gene>
    <name evidence="8" type="ORF">URODEC1_LOCUS6848</name>
</gene>
<keyword evidence="1" id="KW-0479">Metal-binding</keyword>
<evidence type="ECO:0000256" key="3">
    <source>
        <dbReference type="ARBA" id="ARBA00022833"/>
    </source>
</evidence>
<evidence type="ECO:0000313" key="9">
    <source>
        <dbReference type="Proteomes" id="UP001497457"/>
    </source>
</evidence>